<evidence type="ECO:0000313" key="5">
    <source>
        <dbReference type="EMBL" id="VYU55768.1"/>
    </source>
</evidence>
<dbReference type="GO" id="GO:0003677">
    <property type="term" value="F:DNA binding"/>
    <property type="evidence" value="ECO:0007669"/>
    <property type="project" value="UniProtKB-KW"/>
</dbReference>
<organism evidence="5">
    <name type="scientific">Paraprevotella clara</name>
    <dbReference type="NCBI Taxonomy" id="454154"/>
    <lineage>
        <taxon>Bacteria</taxon>
        <taxon>Pseudomonadati</taxon>
        <taxon>Bacteroidota</taxon>
        <taxon>Bacteroidia</taxon>
        <taxon>Bacteroidales</taxon>
        <taxon>Prevotellaceae</taxon>
        <taxon>Paraprevotella</taxon>
    </lineage>
</organism>
<protein>
    <submittedName>
        <fullName evidence="5">HTH-type transcriptional regulator CynR</fullName>
    </submittedName>
</protein>
<dbReference type="InterPro" id="IPR005119">
    <property type="entry name" value="LysR_subst-bd"/>
</dbReference>
<dbReference type="Gene3D" id="1.10.10.10">
    <property type="entry name" value="Winged helix-like DNA-binding domain superfamily/Winged helix DNA-binding domain"/>
    <property type="match status" value="1"/>
</dbReference>
<proteinExistence type="inferred from homology"/>
<keyword evidence="4" id="KW-0804">Transcription</keyword>
<comment type="similarity">
    <text evidence="1">Belongs to the LysR transcriptional regulatory family.</text>
</comment>
<dbReference type="RefSeq" id="WP_021980670.1">
    <property type="nucleotide sequence ID" value="NZ_CACRUT010000023.1"/>
</dbReference>
<dbReference type="CDD" id="cd05466">
    <property type="entry name" value="PBP2_LTTR_substrate"/>
    <property type="match status" value="1"/>
</dbReference>
<dbReference type="SUPFAM" id="SSF46785">
    <property type="entry name" value="Winged helix' DNA-binding domain"/>
    <property type="match status" value="1"/>
</dbReference>
<name>A0A6N3FTY9_9BACT</name>
<dbReference type="PROSITE" id="PS50931">
    <property type="entry name" value="HTH_LYSR"/>
    <property type="match status" value="1"/>
</dbReference>
<dbReference type="Pfam" id="PF00126">
    <property type="entry name" value="HTH_1"/>
    <property type="match status" value="1"/>
</dbReference>
<keyword evidence="3" id="KW-0238">DNA-binding</keyword>
<dbReference type="InterPro" id="IPR000847">
    <property type="entry name" value="LysR_HTH_N"/>
</dbReference>
<dbReference type="Pfam" id="PF03466">
    <property type="entry name" value="LysR_substrate"/>
    <property type="match status" value="1"/>
</dbReference>
<dbReference type="EMBL" id="CACRUT010000023">
    <property type="protein sequence ID" value="VYU55768.1"/>
    <property type="molecule type" value="Genomic_DNA"/>
</dbReference>
<dbReference type="PRINTS" id="PR00039">
    <property type="entry name" value="HTHLYSR"/>
</dbReference>
<evidence type="ECO:0000256" key="2">
    <source>
        <dbReference type="ARBA" id="ARBA00023015"/>
    </source>
</evidence>
<gene>
    <name evidence="5" type="primary">cynR_1</name>
    <name evidence="5" type="ORF">PCLFYP37_00228</name>
</gene>
<dbReference type="AlphaFoldDB" id="A0A6N3FTY9"/>
<accession>A0A6N3FTY9</accession>
<evidence type="ECO:0000256" key="1">
    <source>
        <dbReference type="ARBA" id="ARBA00009437"/>
    </source>
</evidence>
<dbReference type="GO" id="GO:0005829">
    <property type="term" value="C:cytosol"/>
    <property type="evidence" value="ECO:0007669"/>
    <property type="project" value="TreeGrafter"/>
</dbReference>
<evidence type="ECO:0000256" key="4">
    <source>
        <dbReference type="ARBA" id="ARBA00023163"/>
    </source>
</evidence>
<dbReference type="FunFam" id="1.10.10.10:FF:000001">
    <property type="entry name" value="LysR family transcriptional regulator"/>
    <property type="match status" value="1"/>
</dbReference>
<keyword evidence="2" id="KW-0805">Transcription regulation</keyword>
<dbReference type="InterPro" id="IPR036390">
    <property type="entry name" value="WH_DNA-bd_sf"/>
</dbReference>
<dbReference type="InterPro" id="IPR036388">
    <property type="entry name" value="WH-like_DNA-bd_sf"/>
</dbReference>
<dbReference type="SUPFAM" id="SSF53850">
    <property type="entry name" value="Periplasmic binding protein-like II"/>
    <property type="match status" value="1"/>
</dbReference>
<evidence type="ECO:0000256" key="3">
    <source>
        <dbReference type="ARBA" id="ARBA00023125"/>
    </source>
</evidence>
<dbReference type="Gene3D" id="3.40.190.290">
    <property type="match status" value="1"/>
</dbReference>
<dbReference type="PANTHER" id="PTHR30419">
    <property type="entry name" value="HTH-TYPE TRANSCRIPTIONAL REGULATOR YBHD"/>
    <property type="match status" value="1"/>
</dbReference>
<dbReference type="GO" id="GO:0003700">
    <property type="term" value="F:DNA-binding transcription factor activity"/>
    <property type="evidence" value="ECO:0007669"/>
    <property type="project" value="InterPro"/>
</dbReference>
<sequence>MELRQLRYFVKAAETLNFSEAAKGLYITQSTLSQQIRQLETELDVQLFQRNSHEVTLTEAGAELLPYAKETLYAADTCKEHIRDLQQLLTGTLNIGVTYSFSPILTETVLAFMKLYPEVKLNIFYKTMTELMQMLVKREVDFVLAFKPTRRYEQIESHILFDNHLSVIVRSDHALAQKQKVTLSELEKYEFALPSKGLQARNTFDQVFSERDYKFKVRVELNEVNILLKLIKKSNLVTILSEATIHDESGVKAIPLDVNEYEMEGCIHTLKHAYRKHSALKFIHLLSESNAIRERMHTWLG</sequence>
<reference evidence="5" key="1">
    <citation type="submission" date="2019-11" db="EMBL/GenBank/DDBJ databases">
        <authorList>
            <person name="Feng L."/>
        </authorList>
    </citation>
    <scope>NUCLEOTIDE SEQUENCE</scope>
    <source>
        <strain evidence="5">PclaraLFYP37</strain>
    </source>
</reference>
<dbReference type="InterPro" id="IPR050950">
    <property type="entry name" value="HTH-type_LysR_regulators"/>
</dbReference>